<feature type="compositionally biased region" description="Basic residues" evidence="1">
    <location>
        <begin position="1"/>
        <end position="13"/>
    </location>
</feature>
<keyword evidence="3" id="KW-1185">Reference proteome</keyword>
<gene>
    <name evidence="2" type="ORF">E3N88_04163</name>
</gene>
<comment type="caution">
    <text evidence="2">The sequence shown here is derived from an EMBL/GenBank/DDBJ whole genome shotgun (WGS) entry which is preliminary data.</text>
</comment>
<dbReference type="Proteomes" id="UP000326396">
    <property type="component" value="Linkage Group LG10"/>
</dbReference>
<evidence type="ECO:0000313" key="3">
    <source>
        <dbReference type="Proteomes" id="UP000326396"/>
    </source>
</evidence>
<dbReference type="AlphaFoldDB" id="A0A5N6PTM4"/>
<evidence type="ECO:0000313" key="2">
    <source>
        <dbReference type="EMBL" id="KAD7116895.1"/>
    </source>
</evidence>
<reference evidence="2 3" key="1">
    <citation type="submission" date="2019-05" db="EMBL/GenBank/DDBJ databases">
        <title>Mikania micrantha, genome provides insights into the molecular mechanism of rapid growth.</title>
        <authorList>
            <person name="Liu B."/>
        </authorList>
    </citation>
    <scope>NUCLEOTIDE SEQUENCE [LARGE SCALE GENOMIC DNA]</scope>
    <source>
        <strain evidence="2">NLD-2019</strain>
        <tissue evidence="2">Leaf</tissue>
    </source>
</reference>
<dbReference type="EMBL" id="SZYD01000002">
    <property type="protein sequence ID" value="KAD7116895.1"/>
    <property type="molecule type" value="Genomic_DNA"/>
</dbReference>
<evidence type="ECO:0000256" key="1">
    <source>
        <dbReference type="SAM" id="MobiDB-lite"/>
    </source>
</evidence>
<organism evidence="2 3">
    <name type="scientific">Mikania micrantha</name>
    <name type="common">bitter vine</name>
    <dbReference type="NCBI Taxonomy" id="192012"/>
    <lineage>
        <taxon>Eukaryota</taxon>
        <taxon>Viridiplantae</taxon>
        <taxon>Streptophyta</taxon>
        <taxon>Embryophyta</taxon>
        <taxon>Tracheophyta</taxon>
        <taxon>Spermatophyta</taxon>
        <taxon>Magnoliopsida</taxon>
        <taxon>eudicotyledons</taxon>
        <taxon>Gunneridae</taxon>
        <taxon>Pentapetalae</taxon>
        <taxon>asterids</taxon>
        <taxon>campanulids</taxon>
        <taxon>Asterales</taxon>
        <taxon>Asteraceae</taxon>
        <taxon>Asteroideae</taxon>
        <taxon>Heliantheae alliance</taxon>
        <taxon>Eupatorieae</taxon>
        <taxon>Mikania</taxon>
    </lineage>
</organism>
<protein>
    <submittedName>
        <fullName evidence="2">Uncharacterized protein</fullName>
    </submittedName>
</protein>
<name>A0A5N6PTM4_9ASTR</name>
<feature type="region of interest" description="Disordered" evidence="1">
    <location>
        <begin position="1"/>
        <end position="37"/>
    </location>
</feature>
<proteinExistence type="predicted"/>
<sequence>MAPKRGRPAKKATKNVTNPDPNQVPHVNVESNPDPQVNPETNVVLPENLETNTVPPMNPEVNTVPPAGAKNPLLQCFLSKTATSSVRFSSDTLYFQLPLVDTVVLIYYLRDLVKKRRSYGDLKWWWYGGDGISNLKKKEVWELQFWEGKK</sequence>
<accession>A0A5N6PTM4</accession>